<sequence length="145" mass="15534">MIPLKRGVSLGLVLTALLVIAIMSVKINALGMTHLAHVGPTNLFDESGAFVAIFLALPIFANALIGTLLLAVATVRLLGEYKTEMKEQEEAEEKKAESPEGEKKEGEKEAEEAAPEIPAEDEETPEMEEGGETPAAPAFGFEEKK</sequence>
<dbReference type="AlphaFoldDB" id="A0A9K3CVD1"/>
<accession>A0A9K3CVD1</accession>
<feature type="transmembrane region" description="Helical" evidence="2">
    <location>
        <begin position="53"/>
        <end position="78"/>
    </location>
</feature>
<feature type="compositionally biased region" description="Acidic residues" evidence="1">
    <location>
        <begin position="108"/>
        <end position="131"/>
    </location>
</feature>
<dbReference type="Proteomes" id="UP000265618">
    <property type="component" value="Unassembled WGS sequence"/>
</dbReference>
<dbReference type="Pfam" id="PF14770">
    <property type="entry name" value="TMEM18"/>
    <property type="match status" value="1"/>
</dbReference>
<dbReference type="InterPro" id="IPR026721">
    <property type="entry name" value="TMEM18"/>
</dbReference>
<keyword evidence="2" id="KW-0472">Membrane</keyword>
<reference evidence="3 4" key="1">
    <citation type="journal article" date="2018" name="PLoS ONE">
        <title>The draft genome of Kipferlia bialata reveals reductive genome evolution in fornicate parasites.</title>
        <authorList>
            <person name="Tanifuji G."/>
            <person name="Takabayashi S."/>
            <person name="Kume K."/>
            <person name="Takagi M."/>
            <person name="Nakayama T."/>
            <person name="Kamikawa R."/>
            <person name="Inagaki Y."/>
            <person name="Hashimoto T."/>
        </authorList>
    </citation>
    <scope>NUCLEOTIDE SEQUENCE [LARGE SCALE GENOMIC DNA]</scope>
    <source>
        <strain evidence="3">NY0173</strain>
    </source>
</reference>
<evidence type="ECO:0000256" key="2">
    <source>
        <dbReference type="SAM" id="Phobius"/>
    </source>
</evidence>
<feature type="region of interest" description="Disordered" evidence="1">
    <location>
        <begin position="84"/>
        <end position="145"/>
    </location>
</feature>
<keyword evidence="2 3" id="KW-0812">Transmembrane</keyword>
<name>A0A9K3CVD1_9EUKA</name>
<evidence type="ECO:0000313" key="4">
    <source>
        <dbReference type="Proteomes" id="UP000265618"/>
    </source>
</evidence>
<protein>
    <submittedName>
        <fullName evidence="3">Transmembrane protein 18</fullName>
    </submittedName>
</protein>
<keyword evidence="4" id="KW-1185">Reference proteome</keyword>
<evidence type="ECO:0000256" key="1">
    <source>
        <dbReference type="SAM" id="MobiDB-lite"/>
    </source>
</evidence>
<organism evidence="3 4">
    <name type="scientific">Kipferlia bialata</name>
    <dbReference type="NCBI Taxonomy" id="797122"/>
    <lineage>
        <taxon>Eukaryota</taxon>
        <taxon>Metamonada</taxon>
        <taxon>Carpediemonas-like organisms</taxon>
        <taxon>Kipferlia</taxon>
    </lineage>
</organism>
<dbReference type="EMBL" id="BDIP01001269">
    <property type="protein sequence ID" value="GIQ84009.1"/>
    <property type="molecule type" value="Genomic_DNA"/>
</dbReference>
<feature type="compositionally biased region" description="Basic and acidic residues" evidence="1">
    <location>
        <begin position="84"/>
        <end position="107"/>
    </location>
</feature>
<evidence type="ECO:0000313" key="3">
    <source>
        <dbReference type="EMBL" id="GIQ84009.1"/>
    </source>
</evidence>
<proteinExistence type="predicted"/>
<comment type="caution">
    <text evidence="3">The sequence shown here is derived from an EMBL/GenBank/DDBJ whole genome shotgun (WGS) entry which is preliminary data.</text>
</comment>
<gene>
    <name evidence="3" type="ORF">KIPB_005425</name>
</gene>
<keyword evidence="2" id="KW-1133">Transmembrane helix</keyword>